<dbReference type="OrthoDB" id="91990at2759"/>
<evidence type="ECO:0000313" key="3">
    <source>
        <dbReference type="Proteomes" id="UP001165121"/>
    </source>
</evidence>
<keyword evidence="3" id="KW-1185">Reference proteome</keyword>
<feature type="compositionally biased region" description="Basic and acidic residues" evidence="1">
    <location>
        <begin position="78"/>
        <end position="88"/>
    </location>
</feature>
<gene>
    <name evidence="2" type="ORF">Pfra01_001191100</name>
</gene>
<organism evidence="2 3">
    <name type="scientific">Phytophthora fragariaefolia</name>
    <dbReference type="NCBI Taxonomy" id="1490495"/>
    <lineage>
        <taxon>Eukaryota</taxon>
        <taxon>Sar</taxon>
        <taxon>Stramenopiles</taxon>
        <taxon>Oomycota</taxon>
        <taxon>Peronosporomycetes</taxon>
        <taxon>Peronosporales</taxon>
        <taxon>Peronosporaceae</taxon>
        <taxon>Phytophthora</taxon>
    </lineage>
</organism>
<evidence type="ECO:0000313" key="2">
    <source>
        <dbReference type="EMBL" id="GMF39724.1"/>
    </source>
</evidence>
<reference evidence="2" key="1">
    <citation type="submission" date="2023-04" db="EMBL/GenBank/DDBJ databases">
        <title>Phytophthora fragariaefolia NBRC 109709.</title>
        <authorList>
            <person name="Ichikawa N."/>
            <person name="Sato H."/>
            <person name="Tonouchi N."/>
        </authorList>
    </citation>
    <scope>NUCLEOTIDE SEQUENCE</scope>
    <source>
        <strain evidence="2">NBRC 109709</strain>
    </source>
</reference>
<feature type="region of interest" description="Disordered" evidence="1">
    <location>
        <begin position="40"/>
        <end position="99"/>
    </location>
</feature>
<dbReference type="AlphaFoldDB" id="A0A9W6XJB7"/>
<sequence>MGHVEHFIETLDDHELADQLELLQLSDADVLEDTLCAHQPAKSRQGKAAMGSSKFSQNAPATPNPTPSKNARAVRAIRTMEDSCESKQEGSGSETEDHVRQVYLAAANVV</sequence>
<accession>A0A9W6XJB7</accession>
<dbReference type="Proteomes" id="UP001165121">
    <property type="component" value="Unassembled WGS sequence"/>
</dbReference>
<name>A0A9W6XJB7_9STRA</name>
<proteinExistence type="predicted"/>
<evidence type="ECO:0000256" key="1">
    <source>
        <dbReference type="SAM" id="MobiDB-lite"/>
    </source>
</evidence>
<protein>
    <submittedName>
        <fullName evidence="2">Unnamed protein product</fullName>
    </submittedName>
</protein>
<dbReference type="EMBL" id="BSXT01001184">
    <property type="protein sequence ID" value="GMF39724.1"/>
    <property type="molecule type" value="Genomic_DNA"/>
</dbReference>
<comment type="caution">
    <text evidence="2">The sequence shown here is derived from an EMBL/GenBank/DDBJ whole genome shotgun (WGS) entry which is preliminary data.</text>
</comment>